<sequence length="591" mass="67061">MEYEDITKNTNEESNPVPEAAMSTIAIPPVKQTDDKFMKKRNKLENLLGNIKNKICHSDVTPKSDENNEDKDKGNVKSDIENNAETKSDKVCKVTKGNDDKSDTDNRITVCTTVKDSKQTSECLPEEKVKEKEIKTNETEDEEKEEGTKKEDGSKEESRDARETTTSESTEEDVFLNLQNEEFLRDLENIDIPIEEEKSADSVEDLDSQDSFLELNRIVIEENKNPLASEKVVEHTASEKYTTPLKIDNANEDFNIKRVKKRPLSDPDIPQRDAIKIYFVDAVANTENAELTTKISKKSTLSITTEKDRLSSTSVDSSKDATNDNTKVNKHDTATVTDTKVSFKEDETASIKLNPEIVVKSESNEVNMNDPNEFADKATNMTSKNKDLNRDIAINDCTVKNVDEKAFFRKVNDESNNPDNNKSNHNKNLNKEQLLAVYKIITDNNYREKYIKTIKDGDETEHHNKTKSNDRLNKDTLEFYFKKYKSAQKRDKQKQETQALNKNEIEATKPKSTQDGSKNEVSENCKRETCLSIISDVKSVKYCLKCSSIFETDACDYCNRENLATPQGTLADTMTKHCKSCVRNGINIGTT</sequence>
<feature type="compositionally biased region" description="Basic and acidic residues" evidence="1">
    <location>
        <begin position="317"/>
        <end position="330"/>
    </location>
</feature>
<feature type="region of interest" description="Disordered" evidence="1">
    <location>
        <begin position="411"/>
        <end position="430"/>
    </location>
</feature>
<evidence type="ECO:0000313" key="2">
    <source>
        <dbReference type="EMBL" id="JAT81808.1"/>
    </source>
</evidence>
<protein>
    <submittedName>
        <fullName evidence="2">Uncharacterized protein</fullName>
    </submittedName>
</protein>
<dbReference type="EMBL" id="GDQN01009246">
    <property type="protein sequence ID" value="JAT81808.1"/>
    <property type="molecule type" value="Transcribed_RNA"/>
</dbReference>
<feature type="region of interest" description="Disordered" evidence="1">
    <location>
        <begin position="49"/>
        <end position="177"/>
    </location>
</feature>
<feature type="region of interest" description="Disordered" evidence="1">
    <location>
        <begin position="1"/>
        <end position="23"/>
    </location>
</feature>
<name>A0A1E1W497_PECGO</name>
<feature type="compositionally biased region" description="Low complexity" evidence="1">
    <location>
        <begin position="414"/>
        <end position="427"/>
    </location>
</feature>
<feature type="region of interest" description="Disordered" evidence="1">
    <location>
        <begin position="302"/>
        <end position="330"/>
    </location>
</feature>
<feature type="compositionally biased region" description="Basic and acidic residues" evidence="1">
    <location>
        <begin position="115"/>
        <end position="138"/>
    </location>
</feature>
<reference evidence="2" key="1">
    <citation type="submission" date="2015-09" db="EMBL/GenBank/DDBJ databases">
        <title>De novo assembly of Pectinophora gossypiella (Pink Bollworm) gut transcriptome.</title>
        <authorList>
            <person name="Tassone E.E."/>
        </authorList>
    </citation>
    <scope>NUCLEOTIDE SEQUENCE</scope>
</reference>
<dbReference type="AlphaFoldDB" id="A0A1E1W497"/>
<feature type="compositionally biased region" description="Basic and acidic residues" evidence="1">
    <location>
        <begin position="146"/>
        <end position="165"/>
    </location>
</feature>
<feature type="compositionally biased region" description="Basic and acidic residues" evidence="1">
    <location>
        <begin position="1"/>
        <end position="11"/>
    </location>
</feature>
<dbReference type="OrthoDB" id="6932441at2759"/>
<feature type="region of interest" description="Disordered" evidence="1">
    <location>
        <begin position="488"/>
        <end position="520"/>
    </location>
</feature>
<accession>A0A1E1W497</accession>
<feature type="compositionally biased region" description="Basic and acidic residues" evidence="1">
    <location>
        <begin position="56"/>
        <end position="106"/>
    </location>
</feature>
<gene>
    <name evidence="2" type="ORF">g.6839</name>
</gene>
<evidence type="ECO:0000256" key="1">
    <source>
        <dbReference type="SAM" id="MobiDB-lite"/>
    </source>
</evidence>
<organism evidence="2">
    <name type="scientific">Pectinophora gossypiella</name>
    <name type="common">Cotton pink bollworm</name>
    <name type="synonym">Depressaria gossypiella</name>
    <dbReference type="NCBI Taxonomy" id="13191"/>
    <lineage>
        <taxon>Eukaryota</taxon>
        <taxon>Metazoa</taxon>
        <taxon>Ecdysozoa</taxon>
        <taxon>Arthropoda</taxon>
        <taxon>Hexapoda</taxon>
        <taxon>Insecta</taxon>
        <taxon>Pterygota</taxon>
        <taxon>Neoptera</taxon>
        <taxon>Endopterygota</taxon>
        <taxon>Lepidoptera</taxon>
        <taxon>Glossata</taxon>
        <taxon>Ditrysia</taxon>
        <taxon>Gelechioidea</taxon>
        <taxon>Gelechiidae</taxon>
        <taxon>Apatetrinae</taxon>
        <taxon>Pectinophora</taxon>
    </lineage>
</organism>
<proteinExistence type="predicted"/>